<comment type="caution">
    <text evidence="4">The sequence shown here is derived from an EMBL/GenBank/DDBJ whole genome shotgun (WGS) entry which is preliminary data.</text>
</comment>
<keyword evidence="5" id="KW-1185">Reference proteome</keyword>
<dbReference type="Pfam" id="PF07814">
    <property type="entry name" value="WAPL"/>
    <property type="match status" value="1"/>
</dbReference>
<reference evidence="4" key="1">
    <citation type="submission" date="2021-02" db="EMBL/GenBank/DDBJ databases">
        <title>Genome sequence Cadophora malorum strain M34.</title>
        <authorList>
            <person name="Stefanovic E."/>
            <person name="Vu D."/>
            <person name="Scully C."/>
            <person name="Dijksterhuis J."/>
            <person name="Roader J."/>
            <person name="Houbraken J."/>
        </authorList>
    </citation>
    <scope>NUCLEOTIDE SEQUENCE</scope>
    <source>
        <strain evidence="4">M34</strain>
    </source>
</reference>
<evidence type="ECO:0000256" key="2">
    <source>
        <dbReference type="SAM" id="MobiDB-lite"/>
    </source>
</evidence>
<evidence type="ECO:0000313" key="5">
    <source>
        <dbReference type="Proteomes" id="UP000664132"/>
    </source>
</evidence>
<feature type="compositionally biased region" description="Basic and acidic residues" evidence="2">
    <location>
        <begin position="329"/>
        <end position="338"/>
    </location>
</feature>
<dbReference type="PANTHER" id="PTHR22100:SF13">
    <property type="entry name" value="WINGS APART-LIKE PROTEIN HOMOLOG"/>
    <property type="match status" value="1"/>
</dbReference>
<dbReference type="InterPro" id="IPR039874">
    <property type="entry name" value="WAPL"/>
</dbReference>
<comment type="similarity">
    <text evidence="1">Belongs to the WAPL family.</text>
</comment>
<dbReference type="EMBL" id="JAFJYH010000221">
    <property type="protein sequence ID" value="KAG4415477.1"/>
    <property type="molecule type" value="Genomic_DNA"/>
</dbReference>
<evidence type="ECO:0000256" key="1">
    <source>
        <dbReference type="ARBA" id="ARBA00006854"/>
    </source>
</evidence>
<feature type="compositionally biased region" description="Polar residues" evidence="2">
    <location>
        <begin position="36"/>
        <end position="55"/>
    </location>
</feature>
<evidence type="ECO:0000313" key="4">
    <source>
        <dbReference type="EMBL" id="KAG4415477.1"/>
    </source>
</evidence>
<gene>
    <name evidence="4" type="ORF">IFR04_011410</name>
</gene>
<evidence type="ECO:0000259" key="3">
    <source>
        <dbReference type="Pfam" id="PF07814"/>
    </source>
</evidence>
<dbReference type="AlphaFoldDB" id="A0A8H7T996"/>
<feature type="compositionally biased region" description="Low complexity" evidence="2">
    <location>
        <begin position="56"/>
        <end position="68"/>
    </location>
</feature>
<dbReference type="Gene3D" id="1.25.10.10">
    <property type="entry name" value="Leucine-rich Repeat Variant"/>
    <property type="match status" value="2"/>
</dbReference>
<organism evidence="4 5">
    <name type="scientific">Cadophora malorum</name>
    <dbReference type="NCBI Taxonomy" id="108018"/>
    <lineage>
        <taxon>Eukaryota</taxon>
        <taxon>Fungi</taxon>
        <taxon>Dikarya</taxon>
        <taxon>Ascomycota</taxon>
        <taxon>Pezizomycotina</taxon>
        <taxon>Leotiomycetes</taxon>
        <taxon>Helotiales</taxon>
        <taxon>Ploettnerulaceae</taxon>
        <taxon>Cadophora</taxon>
    </lineage>
</organism>
<name>A0A8H7T996_9HELO</name>
<feature type="region of interest" description="Disordered" evidence="2">
    <location>
        <begin position="32"/>
        <end position="448"/>
    </location>
</feature>
<sequence length="1044" mass="114684">MATFQDGTLPRKKITTYGKAARRRIPEYNGFASIARKSQTPDPQFKINQPLTSSIAPTAPAAVRPTTPSKLKSIRDRSVSRTPSAKSGNIFDVPESEDEAPRPKPVQKKVTPPKPKVARPTSVSKPPPSHTPTSIFDVPDSENDVPAPKPAARKPVRKPASESAKVKSALRRSVSRTPAPPSPVKDIYDIPSEDDAPTKRAARTTPAKQAKVPQQPISIYSSAASTPKKDVFDVPSSDDEVLATPRPIQKLVKKTVVNGTSQVTHKAPTSGPEEMASRKKLKLSPEEPALKRLPGNNTRPVTKLNPRPHKARDTSPRAGQYPKIVARPKVLEMPKKQPELPQKPGKLSLSPEPEASTPSVSLSDVDMMDIDPSGRHMSPKSKGMWQALLEPEEATTGTSSAGSEGEMAEAKAARTKAPVAATKIRSPLARPAGISKPPQKTIRNIPRRRLIDSLVEQAADSSEEESEDEEDSMELSQPIDLDIVMGDAPASQTLQPALISESQSSQVAGPKFTYAKQRSMLNEDDLMSQLAMELPTVPPQNSQGRRGRRASIPTLKPLASFHEEVDDEDDSVAAIRSVHELRQAGANNRFLDEVQDFLDRIGNPGKTTPSMRRSGLLDLAHKMQDKSFSRQFRSNGMEQKLFLHLGMETEIISGFLMVTILVSLLMEGNMPHIVSQLRRQGITRLLIRLMETQSGINLVAKDRKNNMSKIAQSLVSEYQDYLLQLPVWEDLKPQSISPRTIALKCLELMVRQTREAGSAADIFSKELTTNLFAIVKSATDARSWALPKEKSAIDFYLALSALESHSITARTVQDETIWINEYLPLIADTFQVALTRPLDEFGVLQILLLRLTLNVTNNNPRASDVFARASLMSAMGQVMVTRFSQISRFMLEEDLSVAVDHLILVLGVMINFAEWSPACRESLQTLQGDTSDPLDGMVSAFADSLERTSQADSVQESQKNVAFGYLSVLLGYLSLLPQLAERIQALQPRKTLRPIVASIEEFIGHHKTVDMIAADEEGYSPQTGLTERLEALVKKLKGVKGLKV</sequence>
<dbReference type="InterPro" id="IPR011989">
    <property type="entry name" value="ARM-like"/>
</dbReference>
<accession>A0A8H7T996</accession>
<dbReference type="OrthoDB" id="78088at2759"/>
<protein>
    <recommendedName>
        <fullName evidence="3">Wings apart-like protein C-terminal domain-containing protein</fullName>
    </recommendedName>
</protein>
<dbReference type="Proteomes" id="UP000664132">
    <property type="component" value="Unassembled WGS sequence"/>
</dbReference>
<feature type="domain" description="Wings apart-like protein C-terminal" evidence="3">
    <location>
        <begin position="575"/>
        <end position="916"/>
    </location>
</feature>
<feature type="compositionally biased region" description="Polar residues" evidence="2">
    <location>
        <begin position="215"/>
        <end position="225"/>
    </location>
</feature>
<dbReference type="PANTHER" id="PTHR22100">
    <property type="entry name" value="WINGS APART-LIKE PROTEIN HOMOLOG"/>
    <property type="match status" value="1"/>
</dbReference>
<proteinExistence type="inferred from homology"/>
<dbReference type="InterPro" id="IPR022771">
    <property type="entry name" value="WAPL_C"/>
</dbReference>